<dbReference type="Gene3D" id="1.10.1740.10">
    <property type="match status" value="1"/>
</dbReference>
<dbReference type="SUPFAM" id="SSF88946">
    <property type="entry name" value="Sigma2 domain of RNA polymerase sigma factors"/>
    <property type="match status" value="1"/>
</dbReference>
<keyword evidence="9" id="KW-1185">Reference proteome</keyword>
<dbReference type="PANTHER" id="PTHR43133">
    <property type="entry name" value="RNA POLYMERASE ECF-TYPE SIGMA FACTO"/>
    <property type="match status" value="1"/>
</dbReference>
<evidence type="ECO:0000256" key="2">
    <source>
        <dbReference type="ARBA" id="ARBA00023015"/>
    </source>
</evidence>
<evidence type="ECO:0000313" key="8">
    <source>
        <dbReference type="EMBL" id="MFC4555673.1"/>
    </source>
</evidence>
<sequence>MTQQSREGTDDDVERFRTVFEATYTDLVRFAERRVHPAVAEEVVAEVFLVAWRRRDHQPREVRPWLFGIARNVMLNRRREDRRRLALQVRIRDAPRADDPDDLADRVARHLDLARAWKHLDARDQETIALIAWDRLSAAEAALVVGCSRGTFTVRLHRARARLRGHLEAEPTPTGSLDRANRIDHAERTEGAPR</sequence>
<comment type="similarity">
    <text evidence="1">Belongs to the sigma-70 factor family. ECF subfamily.</text>
</comment>
<evidence type="ECO:0000313" key="9">
    <source>
        <dbReference type="Proteomes" id="UP001595955"/>
    </source>
</evidence>
<organism evidence="8 9">
    <name type="scientific">Georgenia faecalis</name>
    <dbReference type="NCBI Taxonomy" id="2483799"/>
    <lineage>
        <taxon>Bacteria</taxon>
        <taxon>Bacillati</taxon>
        <taxon>Actinomycetota</taxon>
        <taxon>Actinomycetes</taxon>
        <taxon>Micrococcales</taxon>
        <taxon>Bogoriellaceae</taxon>
        <taxon>Georgenia</taxon>
    </lineage>
</organism>
<name>A0ABV9DCS1_9MICO</name>
<gene>
    <name evidence="8" type="ORF">ACFO3F_10485</name>
</gene>
<dbReference type="PANTHER" id="PTHR43133:SF25">
    <property type="entry name" value="RNA POLYMERASE SIGMA FACTOR RFAY-RELATED"/>
    <property type="match status" value="1"/>
</dbReference>
<keyword evidence="2" id="KW-0805">Transcription regulation</keyword>
<dbReference type="InterPro" id="IPR007627">
    <property type="entry name" value="RNA_pol_sigma70_r2"/>
</dbReference>
<reference evidence="9" key="1">
    <citation type="journal article" date="2019" name="Int. J. Syst. Evol. Microbiol.">
        <title>The Global Catalogue of Microorganisms (GCM) 10K type strain sequencing project: providing services to taxonomists for standard genome sequencing and annotation.</title>
        <authorList>
            <consortium name="The Broad Institute Genomics Platform"/>
            <consortium name="The Broad Institute Genome Sequencing Center for Infectious Disease"/>
            <person name="Wu L."/>
            <person name="Ma J."/>
        </authorList>
    </citation>
    <scope>NUCLEOTIDE SEQUENCE [LARGE SCALE GENOMIC DNA]</scope>
    <source>
        <strain evidence="9">JCM 3369</strain>
    </source>
</reference>
<dbReference type="Gene3D" id="1.10.10.10">
    <property type="entry name" value="Winged helix-like DNA-binding domain superfamily/Winged helix DNA-binding domain"/>
    <property type="match status" value="1"/>
</dbReference>
<feature type="domain" description="RNA polymerase sigma factor 70 region 4 type 2" evidence="7">
    <location>
        <begin position="112"/>
        <end position="163"/>
    </location>
</feature>
<evidence type="ECO:0000256" key="3">
    <source>
        <dbReference type="ARBA" id="ARBA00023082"/>
    </source>
</evidence>
<dbReference type="SUPFAM" id="SSF88659">
    <property type="entry name" value="Sigma3 and sigma4 domains of RNA polymerase sigma factors"/>
    <property type="match status" value="1"/>
</dbReference>
<feature type="domain" description="RNA polymerase sigma-70 region 2" evidence="6">
    <location>
        <begin position="20"/>
        <end position="84"/>
    </location>
</feature>
<evidence type="ECO:0000256" key="1">
    <source>
        <dbReference type="ARBA" id="ARBA00010641"/>
    </source>
</evidence>
<evidence type="ECO:0000259" key="7">
    <source>
        <dbReference type="Pfam" id="PF08281"/>
    </source>
</evidence>
<dbReference type="Pfam" id="PF08281">
    <property type="entry name" value="Sigma70_r4_2"/>
    <property type="match status" value="1"/>
</dbReference>
<dbReference type="Pfam" id="PF04542">
    <property type="entry name" value="Sigma70_r2"/>
    <property type="match status" value="1"/>
</dbReference>
<dbReference type="InterPro" id="IPR014284">
    <property type="entry name" value="RNA_pol_sigma-70_dom"/>
</dbReference>
<feature type="compositionally biased region" description="Basic and acidic residues" evidence="5">
    <location>
        <begin position="179"/>
        <end position="194"/>
    </location>
</feature>
<dbReference type="NCBIfam" id="TIGR02937">
    <property type="entry name" value="sigma70-ECF"/>
    <property type="match status" value="1"/>
</dbReference>
<dbReference type="RefSeq" id="WP_122825436.1">
    <property type="nucleotide sequence ID" value="NZ_CP033325.1"/>
</dbReference>
<dbReference type="InterPro" id="IPR039425">
    <property type="entry name" value="RNA_pol_sigma-70-like"/>
</dbReference>
<dbReference type="InterPro" id="IPR013249">
    <property type="entry name" value="RNA_pol_sigma70_r4_t2"/>
</dbReference>
<protein>
    <submittedName>
        <fullName evidence="8">RNA polymerase sigma factor</fullName>
    </submittedName>
</protein>
<dbReference type="InterPro" id="IPR036388">
    <property type="entry name" value="WH-like_DNA-bd_sf"/>
</dbReference>
<comment type="caution">
    <text evidence="8">The sequence shown here is derived from an EMBL/GenBank/DDBJ whole genome shotgun (WGS) entry which is preliminary data.</text>
</comment>
<keyword evidence="3" id="KW-0731">Sigma factor</keyword>
<dbReference type="InterPro" id="IPR013324">
    <property type="entry name" value="RNA_pol_sigma_r3/r4-like"/>
</dbReference>
<keyword evidence="4" id="KW-0804">Transcription</keyword>
<evidence type="ECO:0000259" key="6">
    <source>
        <dbReference type="Pfam" id="PF04542"/>
    </source>
</evidence>
<accession>A0ABV9DCS1</accession>
<proteinExistence type="inferred from homology"/>
<dbReference type="InterPro" id="IPR013325">
    <property type="entry name" value="RNA_pol_sigma_r2"/>
</dbReference>
<evidence type="ECO:0000256" key="5">
    <source>
        <dbReference type="SAM" id="MobiDB-lite"/>
    </source>
</evidence>
<feature type="region of interest" description="Disordered" evidence="5">
    <location>
        <begin position="165"/>
        <end position="194"/>
    </location>
</feature>
<dbReference type="EMBL" id="JBHSGF010000006">
    <property type="protein sequence ID" value="MFC4555673.1"/>
    <property type="molecule type" value="Genomic_DNA"/>
</dbReference>
<dbReference type="Proteomes" id="UP001595955">
    <property type="component" value="Unassembled WGS sequence"/>
</dbReference>
<evidence type="ECO:0000256" key="4">
    <source>
        <dbReference type="ARBA" id="ARBA00023163"/>
    </source>
</evidence>